<dbReference type="Proteomes" id="UP000693946">
    <property type="component" value="Linkage Group LG15"/>
</dbReference>
<accession>A0AAV6S6J0</accession>
<evidence type="ECO:0000313" key="1">
    <source>
        <dbReference type="EMBL" id="KAG7512812.1"/>
    </source>
</evidence>
<organism evidence="1 2">
    <name type="scientific">Solea senegalensis</name>
    <name type="common">Senegalese sole</name>
    <dbReference type="NCBI Taxonomy" id="28829"/>
    <lineage>
        <taxon>Eukaryota</taxon>
        <taxon>Metazoa</taxon>
        <taxon>Chordata</taxon>
        <taxon>Craniata</taxon>
        <taxon>Vertebrata</taxon>
        <taxon>Euteleostomi</taxon>
        <taxon>Actinopterygii</taxon>
        <taxon>Neopterygii</taxon>
        <taxon>Teleostei</taxon>
        <taxon>Neoteleostei</taxon>
        <taxon>Acanthomorphata</taxon>
        <taxon>Carangaria</taxon>
        <taxon>Pleuronectiformes</taxon>
        <taxon>Pleuronectoidei</taxon>
        <taxon>Soleidae</taxon>
        <taxon>Solea</taxon>
    </lineage>
</organism>
<dbReference type="AlphaFoldDB" id="A0AAV6S6J0"/>
<protein>
    <submittedName>
        <fullName evidence="1">Uncharacterized protein</fullName>
    </submittedName>
</protein>
<dbReference type="EMBL" id="JAGKHQ010000007">
    <property type="protein sequence ID" value="KAG7512812.1"/>
    <property type="molecule type" value="Genomic_DNA"/>
</dbReference>
<proteinExistence type="predicted"/>
<comment type="caution">
    <text evidence="1">The sequence shown here is derived from an EMBL/GenBank/DDBJ whole genome shotgun (WGS) entry which is preliminary data.</text>
</comment>
<gene>
    <name evidence="1" type="ORF">JOB18_040536</name>
</gene>
<keyword evidence="2" id="KW-1185">Reference proteome</keyword>
<sequence>MSFKLLFKKVEWNQFTNQRENHSLSIQTTPRRNCVQVFRRRLRQDSDLQFHCLSKVKPSDNSGADRLARNKESARVFSFVCTLPSSFLPPATIMFGMRDESEEGKVTSIGLHHHR</sequence>
<reference evidence="1 2" key="1">
    <citation type="journal article" date="2021" name="Sci. Rep.">
        <title>Chromosome anchoring in Senegalese sole (Solea senegalensis) reveals sex-associated markers and genome rearrangements in flatfish.</title>
        <authorList>
            <person name="Guerrero-Cozar I."/>
            <person name="Gomez-Garrido J."/>
            <person name="Berbel C."/>
            <person name="Martinez-Blanch J.F."/>
            <person name="Alioto T."/>
            <person name="Claros M.G."/>
            <person name="Gagnaire P.A."/>
            <person name="Manchado M."/>
        </authorList>
    </citation>
    <scope>NUCLEOTIDE SEQUENCE [LARGE SCALE GENOMIC DNA]</scope>
    <source>
        <strain evidence="1">Sse05_10M</strain>
    </source>
</reference>
<name>A0AAV6S6J0_SOLSE</name>
<evidence type="ECO:0000313" key="2">
    <source>
        <dbReference type="Proteomes" id="UP000693946"/>
    </source>
</evidence>